<evidence type="ECO:0000256" key="10">
    <source>
        <dbReference type="ARBA" id="ARBA00049244"/>
    </source>
</evidence>
<keyword evidence="3 11" id="KW-0548">Nucleotidyltransferase</keyword>
<evidence type="ECO:0000256" key="5">
    <source>
        <dbReference type="ARBA" id="ARBA00022723"/>
    </source>
</evidence>
<dbReference type="InterPro" id="IPR012763">
    <property type="entry name" value="DNA_pol_III_sug/sutau_N"/>
</dbReference>
<comment type="subunit">
    <text evidence="11">DNA polymerase III contains a core (composed of alpha, epsilon and theta chains) that associates with a tau subunit. This core dimerizes to form the POLIII' complex. PolIII' associates with the gamma complex (composed of gamma, delta, delta', psi and chi chains) and with the beta chain to form the complete DNA polymerase III complex.</text>
</comment>
<name>A0ABN1IVZ0_9FLAO</name>
<keyword evidence="7" id="KW-0862">Zinc</keyword>
<dbReference type="SMART" id="SM00382">
    <property type="entry name" value="AAA"/>
    <property type="match status" value="1"/>
</dbReference>
<dbReference type="Proteomes" id="UP001501758">
    <property type="component" value="Unassembled WGS sequence"/>
</dbReference>
<evidence type="ECO:0000256" key="2">
    <source>
        <dbReference type="ARBA" id="ARBA00022679"/>
    </source>
</evidence>
<dbReference type="Gene3D" id="3.40.50.300">
    <property type="entry name" value="P-loop containing nucleotide triphosphate hydrolases"/>
    <property type="match status" value="1"/>
</dbReference>
<protein>
    <recommendedName>
        <fullName evidence="11">DNA polymerase III subunit gamma/tau</fullName>
        <ecNumber evidence="11">2.7.7.7</ecNumber>
    </recommendedName>
</protein>
<dbReference type="InterPro" id="IPR003593">
    <property type="entry name" value="AAA+_ATPase"/>
</dbReference>
<dbReference type="InterPro" id="IPR005790">
    <property type="entry name" value="DNA_polIII_delta"/>
</dbReference>
<keyword evidence="4 11" id="KW-0235">DNA replication</keyword>
<dbReference type="Pfam" id="PF22608">
    <property type="entry name" value="DNAX_ATPase_lid"/>
    <property type="match status" value="1"/>
</dbReference>
<dbReference type="InterPro" id="IPR027417">
    <property type="entry name" value="P-loop_NTPase"/>
</dbReference>
<dbReference type="NCBIfam" id="NF004046">
    <property type="entry name" value="PRK05563.1"/>
    <property type="match status" value="1"/>
</dbReference>
<keyword evidence="8 11" id="KW-0067">ATP-binding</keyword>
<evidence type="ECO:0000256" key="3">
    <source>
        <dbReference type="ARBA" id="ARBA00022695"/>
    </source>
</evidence>
<evidence type="ECO:0000256" key="4">
    <source>
        <dbReference type="ARBA" id="ARBA00022705"/>
    </source>
</evidence>
<evidence type="ECO:0000256" key="11">
    <source>
        <dbReference type="RuleBase" id="RU364063"/>
    </source>
</evidence>
<dbReference type="NCBIfam" id="NF011531">
    <property type="entry name" value="PRK14971.1"/>
    <property type="match status" value="1"/>
</dbReference>
<keyword evidence="2 11" id="KW-0808">Transferase</keyword>
<evidence type="ECO:0000256" key="7">
    <source>
        <dbReference type="ARBA" id="ARBA00022833"/>
    </source>
</evidence>
<keyword evidence="5" id="KW-0479">Metal-binding</keyword>
<evidence type="ECO:0000256" key="12">
    <source>
        <dbReference type="SAM" id="MobiDB-lite"/>
    </source>
</evidence>
<dbReference type="EMBL" id="BAAAGE010000002">
    <property type="protein sequence ID" value="GAA0722507.1"/>
    <property type="molecule type" value="Genomic_DNA"/>
</dbReference>
<evidence type="ECO:0000256" key="8">
    <source>
        <dbReference type="ARBA" id="ARBA00022840"/>
    </source>
</evidence>
<dbReference type="InterPro" id="IPR050238">
    <property type="entry name" value="DNA_Rep/Repair_Clamp_Loader"/>
</dbReference>
<evidence type="ECO:0000313" key="15">
    <source>
        <dbReference type="Proteomes" id="UP001501758"/>
    </source>
</evidence>
<dbReference type="InterPro" id="IPR045085">
    <property type="entry name" value="HLD_clamp_pol_III_gamma_tau"/>
</dbReference>
<dbReference type="PANTHER" id="PTHR11669:SF0">
    <property type="entry name" value="PROTEIN STICHEL-LIKE 2"/>
    <property type="match status" value="1"/>
</dbReference>
<evidence type="ECO:0000256" key="1">
    <source>
        <dbReference type="ARBA" id="ARBA00006360"/>
    </source>
</evidence>
<comment type="catalytic activity">
    <reaction evidence="10 11">
        <text>DNA(n) + a 2'-deoxyribonucleoside 5'-triphosphate = DNA(n+1) + diphosphate</text>
        <dbReference type="Rhea" id="RHEA:22508"/>
        <dbReference type="Rhea" id="RHEA-COMP:17339"/>
        <dbReference type="Rhea" id="RHEA-COMP:17340"/>
        <dbReference type="ChEBI" id="CHEBI:33019"/>
        <dbReference type="ChEBI" id="CHEBI:61560"/>
        <dbReference type="ChEBI" id="CHEBI:173112"/>
        <dbReference type="EC" id="2.7.7.7"/>
    </reaction>
</comment>
<evidence type="ECO:0000256" key="6">
    <source>
        <dbReference type="ARBA" id="ARBA00022741"/>
    </source>
</evidence>
<dbReference type="NCBIfam" id="TIGR01128">
    <property type="entry name" value="holA"/>
    <property type="match status" value="1"/>
</dbReference>
<keyword evidence="6 11" id="KW-0547">Nucleotide-binding</keyword>
<dbReference type="PANTHER" id="PTHR11669">
    <property type="entry name" value="REPLICATION FACTOR C / DNA POLYMERASE III GAMMA-TAU SUBUNIT"/>
    <property type="match status" value="1"/>
</dbReference>
<comment type="function">
    <text evidence="11">DNA polymerase III is a complex, multichain enzyme responsible for most of the replicative synthesis in bacteria. This DNA polymerase also exhibits 3' to 5' exonuclease activity.</text>
</comment>
<dbReference type="InterPro" id="IPR022754">
    <property type="entry name" value="DNA_pol_III_gamma-3"/>
</dbReference>
<comment type="similarity">
    <text evidence="1 11">Belongs to the DnaX/STICHEL family.</text>
</comment>
<accession>A0ABN1IVZ0</accession>
<dbReference type="SUPFAM" id="SSF48019">
    <property type="entry name" value="post-AAA+ oligomerization domain-like"/>
    <property type="match status" value="1"/>
</dbReference>
<gene>
    <name evidence="11" type="primary">dnaX</name>
    <name evidence="14" type="ORF">GCM10009430_24980</name>
</gene>
<dbReference type="Gene3D" id="1.10.8.60">
    <property type="match status" value="1"/>
</dbReference>
<dbReference type="Pfam" id="PF12169">
    <property type="entry name" value="DNA_pol3_gamma3"/>
    <property type="match status" value="1"/>
</dbReference>
<feature type="compositionally biased region" description="Basic and acidic residues" evidence="12">
    <location>
        <begin position="464"/>
        <end position="474"/>
    </location>
</feature>
<feature type="compositionally biased region" description="Polar residues" evidence="12">
    <location>
        <begin position="449"/>
        <end position="458"/>
    </location>
</feature>
<feature type="region of interest" description="Disordered" evidence="12">
    <location>
        <begin position="416"/>
        <end position="481"/>
    </location>
</feature>
<feature type="domain" description="AAA+ ATPase" evidence="13">
    <location>
        <begin position="38"/>
        <end position="168"/>
    </location>
</feature>
<organism evidence="14 15">
    <name type="scientific">Aquimarina litoralis</name>
    <dbReference type="NCBI Taxonomy" id="584605"/>
    <lineage>
        <taxon>Bacteria</taxon>
        <taxon>Pseudomonadati</taxon>
        <taxon>Bacteroidota</taxon>
        <taxon>Flavobacteriia</taxon>
        <taxon>Flavobacteriales</taxon>
        <taxon>Flavobacteriaceae</taxon>
        <taxon>Aquimarina</taxon>
    </lineage>
</organism>
<dbReference type="Gene3D" id="1.20.272.10">
    <property type="match status" value="1"/>
</dbReference>
<dbReference type="CDD" id="cd18137">
    <property type="entry name" value="HLD_clamp_pol_III_gamma_tau"/>
    <property type="match status" value="1"/>
</dbReference>
<dbReference type="InterPro" id="IPR008921">
    <property type="entry name" value="DNA_pol3_clamp-load_cplx_C"/>
</dbReference>
<dbReference type="EC" id="2.7.7.7" evidence="11"/>
<comment type="caution">
    <text evidence="14">The sequence shown here is derived from an EMBL/GenBank/DDBJ whole genome shotgun (WGS) entry which is preliminary data.</text>
</comment>
<evidence type="ECO:0000256" key="9">
    <source>
        <dbReference type="ARBA" id="ARBA00022932"/>
    </source>
</evidence>
<keyword evidence="15" id="KW-1185">Reference proteome</keyword>
<dbReference type="NCBIfam" id="TIGR02397">
    <property type="entry name" value="dnaX_nterm"/>
    <property type="match status" value="1"/>
</dbReference>
<sequence length="600" mass="67871">MEHFIVSARKYRPQTFKDVVGQQAITNTLLNAIENNHLAQALLFTGPRGVGKTSCARILAKTINQQGHENPDEDFAFNIFELDAASNNSVDDIRNLIDQVRIPPQVGTYKVYIIDEVHMLSQAAFNAFLKTLEEPPKHAIFILATTEKHKIIPTILSRCQIFDFKRITVTDAKLHLMQVAEQEGIVAEEDALQIIAQKADGAMRDALSIFDRVVSFSGKNLTRQAVTENLNVLDYETYFRTTDLILENNIPQLLLEFNEILSKGFDGHHFIAGLASHFRDLLVCKNQATINLLEVGEQTKTKYLEQSQKSPHPFLIKGIELANDCDLKYKTSRNQRLLVELCLMQLASVLTKDGEKKNDQPYIIPPSYFKEKGIQPVKISQEQKQKADEKQSLLNVDHTPAPTITKEVAEIPIANTSNNTTTNNAVAEPKEVTSHTTSQSKPLVKPRQRGTSGLSLSSIKKKKEHEEKKVDTIVDPKNLPSDDFTEAQMQKCWEEYGKMQDKKGERIIGSMFAMNIPTLNDGKIYLELPNHSMKADMESALPGLFQFLYKKLNNYSIALDIHVNEEASKKYAFTPQDKYAKLREKNPLIDKLRSDFDLDI</sequence>
<proteinExistence type="inferred from homology"/>
<dbReference type="RefSeq" id="WP_343912641.1">
    <property type="nucleotide sequence ID" value="NZ_BAAAGE010000002.1"/>
</dbReference>
<keyword evidence="9 11" id="KW-0239">DNA-directed DNA polymerase</keyword>
<dbReference type="SUPFAM" id="SSF52540">
    <property type="entry name" value="P-loop containing nucleoside triphosphate hydrolases"/>
    <property type="match status" value="1"/>
</dbReference>
<reference evidence="14 15" key="1">
    <citation type="journal article" date="2019" name="Int. J. Syst. Evol. Microbiol.">
        <title>The Global Catalogue of Microorganisms (GCM) 10K type strain sequencing project: providing services to taxonomists for standard genome sequencing and annotation.</title>
        <authorList>
            <consortium name="The Broad Institute Genomics Platform"/>
            <consortium name="The Broad Institute Genome Sequencing Center for Infectious Disease"/>
            <person name="Wu L."/>
            <person name="Ma J."/>
        </authorList>
    </citation>
    <scope>NUCLEOTIDE SEQUENCE [LARGE SCALE GENOMIC DNA]</scope>
    <source>
        <strain evidence="14 15">JCM 15974</strain>
    </source>
</reference>
<evidence type="ECO:0000313" key="14">
    <source>
        <dbReference type="EMBL" id="GAA0722507.1"/>
    </source>
</evidence>
<dbReference type="InterPro" id="IPR001270">
    <property type="entry name" value="ClpA/B"/>
</dbReference>
<evidence type="ECO:0000259" key="13">
    <source>
        <dbReference type="SMART" id="SM00382"/>
    </source>
</evidence>
<dbReference type="PRINTS" id="PR00300">
    <property type="entry name" value="CLPPROTEASEA"/>
</dbReference>
<dbReference type="CDD" id="cd00009">
    <property type="entry name" value="AAA"/>
    <property type="match status" value="1"/>
</dbReference>
<dbReference type="Pfam" id="PF13177">
    <property type="entry name" value="DNA_pol3_delta2"/>
    <property type="match status" value="1"/>
</dbReference>